<keyword evidence="3" id="KW-1185">Reference proteome</keyword>
<reference evidence="2 3" key="1">
    <citation type="submission" date="2019-03" db="EMBL/GenBank/DDBJ databases">
        <title>Deep-cultivation of Planctomycetes and their phenomic and genomic characterization uncovers novel biology.</title>
        <authorList>
            <person name="Wiegand S."/>
            <person name="Jogler M."/>
            <person name="Boedeker C."/>
            <person name="Pinto D."/>
            <person name="Vollmers J."/>
            <person name="Rivas-Marin E."/>
            <person name="Kohn T."/>
            <person name="Peeters S.H."/>
            <person name="Heuer A."/>
            <person name="Rast P."/>
            <person name="Oberbeckmann S."/>
            <person name="Bunk B."/>
            <person name="Jeske O."/>
            <person name="Meyerdierks A."/>
            <person name="Storesund J.E."/>
            <person name="Kallscheuer N."/>
            <person name="Luecker S."/>
            <person name="Lage O.M."/>
            <person name="Pohl T."/>
            <person name="Merkel B.J."/>
            <person name="Hornburger P."/>
            <person name="Mueller R.-W."/>
            <person name="Bruemmer F."/>
            <person name="Labrenz M."/>
            <person name="Spormann A.M."/>
            <person name="Op den Camp H."/>
            <person name="Overmann J."/>
            <person name="Amann R."/>
            <person name="Jetten M.S.M."/>
            <person name="Mascher T."/>
            <person name="Medema M.H."/>
            <person name="Devos D.P."/>
            <person name="Kaster A.-K."/>
            <person name="Ovreas L."/>
            <person name="Rohde M."/>
            <person name="Galperin M.Y."/>
            <person name="Jogler C."/>
        </authorList>
    </citation>
    <scope>NUCLEOTIDE SEQUENCE [LARGE SCALE GENOMIC DNA]</scope>
    <source>
        <strain evidence="2 3">Enr17</strain>
    </source>
</reference>
<proteinExistence type="predicted"/>
<dbReference type="Proteomes" id="UP000318313">
    <property type="component" value="Chromosome"/>
</dbReference>
<evidence type="ECO:0000313" key="2">
    <source>
        <dbReference type="EMBL" id="QDV51280.1"/>
    </source>
</evidence>
<dbReference type="EMBL" id="CP037452">
    <property type="protein sequence ID" value="QDV51280.1"/>
    <property type="molecule type" value="Genomic_DNA"/>
</dbReference>
<organism evidence="2 3">
    <name type="scientific">Gimesia fumaroli</name>
    <dbReference type="NCBI Taxonomy" id="2527976"/>
    <lineage>
        <taxon>Bacteria</taxon>
        <taxon>Pseudomonadati</taxon>
        <taxon>Planctomycetota</taxon>
        <taxon>Planctomycetia</taxon>
        <taxon>Planctomycetales</taxon>
        <taxon>Planctomycetaceae</taxon>
        <taxon>Gimesia</taxon>
    </lineage>
</organism>
<sequence precursor="true">MKKCMLFVLSIVALGYVSHSIAGPCYTVGNVGPATTCNWSAIGNQGPCPTGLQLPDTIQTCGYYTYAVVVPLGTYGNQASGQMSQGNGSWVCRKEVHCTKKIGTLSPIWPPVAQVYCAAGAASTCGTTTAFGPTGAACPAGG</sequence>
<name>A0A518IDZ5_9PLAN</name>
<gene>
    <name evidence="2" type="ORF">Enr17x_33350</name>
</gene>
<dbReference type="AlphaFoldDB" id="A0A518IDZ5"/>
<feature type="chain" id="PRO_5022222165" description="Secreted protein" evidence="1">
    <location>
        <begin position="23"/>
        <end position="142"/>
    </location>
</feature>
<protein>
    <recommendedName>
        <fullName evidence="4">Secreted protein</fullName>
    </recommendedName>
</protein>
<dbReference type="KEGG" id="gfm:Enr17x_33350"/>
<feature type="signal peptide" evidence="1">
    <location>
        <begin position="1"/>
        <end position="22"/>
    </location>
</feature>
<keyword evidence="1" id="KW-0732">Signal</keyword>
<evidence type="ECO:0000313" key="3">
    <source>
        <dbReference type="Proteomes" id="UP000318313"/>
    </source>
</evidence>
<accession>A0A518IDZ5</accession>
<evidence type="ECO:0008006" key="4">
    <source>
        <dbReference type="Google" id="ProtNLM"/>
    </source>
</evidence>
<evidence type="ECO:0000256" key="1">
    <source>
        <dbReference type="SAM" id="SignalP"/>
    </source>
</evidence>